<accession>A0A4Z2G6K3</accession>
<gene>
    <name evidence="2" type="ORF">EYF80_041083</name>
</gene>
<evidence type="ECO:0000313" key="3">
    <source>
        <dbReference type="Proteomes" id="UP000314294"/>
    </source>
</evidence>
<dbReference type="Proteomes" id="UP000314294">
    <property type="component" value="Unassembled WGS sequence"/>
</dbReference>
<sequence length="61" mass="6911">MPKTESISGYLGAAARRCLFAVAAVVVERERDAVQHHGQVRVRRPGQRVTRRRKSDRIPSK</sequence>
<organism evidence="2 3">
    <name type="scientific">Liparis tanakae</name>
    <name type="common">Tanaka's snailfish</name>
    <dbReference type="NCBI Taxonomy" id="230148"/>
    <lineage>
        <taxon>Eukaryota</taxon>
        <taxon>Metazoa</taxon>
        <taxon>Chordata</taxon>
        <taxon>Craniata</taxon>
        <taxon>Vertebrata</taxon>
        <taxon>Euteleostomi</taxon>
        <taxon>Actinopterygii</taxon>
        <taxon>Neopterygii</taxon>
        <taxon>Teleostei</taxon>
        <taxon>Neoteleostei</taxon>
        <taxon>Acanthomorphata</taxon>
        <taxon>Eupercaria</taxon>
        <taxon>Perciformes</taxon>
        <taxon>Cottioidei</taxon>
        <taxon>Cottales</taxon>
        <taxon>Liparidae</taxon>
        <taxon>Liparis</taxon>
    </lineage>
</organism>
<feature type="region of interest" description="Disordered" evidence="1">
    <location>
        <begin position="33"/>
        <end position="61"/>
    </location>
</feature>
<name>A0A4Z2G6K3_9TELE</name>
<feature type="compositionally biased region" description="Basic residues" evidence="1">
    <location>
        <begin position="38"/>
        <end position="55"/>
    </location>
</feature>
<evidence type="ECO:0000313" key="2">
    <source>
        <dbReference type="EMBL" id="TNN48715.1"/>
    </source>
</evidence>
<protein>
    <submittedName>
        <fullName evidence="2">Uncharacterized protein</fullName>
    </submittedName>
</protein>
<dbReference type="EMBL" id="SRLO01000684">
    <property type="protein sequence ID" value="TNN48715.1"/>
    <property type="molecule type" value="Genomic_DNA"/>
</dbReference>
<evidence type="ECO:0000256" key="1">
    <source>
        <dbReference type="SAM" id="MobiDB-lite"/>
    </source>
</evidence>
<keyword evidence="3" id="KW-1185">Reference proteome</keyword>
<reference evidence="2 3" key="1">
    <citation type="submission" date="2019-03" db="EMBL/GenBank/DDBJ databases">
        <title>First draft genome of Liparis tanakae, snailfish: a comprehensive survey of snailfish specific genes.</title>
        <authorList>
            <person name="Kim W."/>
            <person name="Song I."/>
            <person name="Jeong J.-H."/>
            <person name="Kim D."/>
            <person name="Kim S."/>
            <person name="Ryu S."/>
            <person name="Song J.Y."/>
            <person name="Lee S.K."/>
        </authorList>
    </citation>
    <scope>NUCLEOTIDE SEQUENCE [LARGE SCALE GENOMIC DNA]</scope>
    <source>
        <tissue evidence="2">Muscle</tissue>
    </source>
</reference>
<comment type="caution">
    <text evidence="2">The sequence shown here is derived from an EMBL/GenBank/DDBJ whole genome shotgun (WGS) entry which is preliminary data.</text>
</comment>
<proteinExistence type="predicted"/>
<dbReference type="AlphaFoldDB" id="A0A4Z2G6K3"/>